<proteinExistence type="inferred from homology"/>
<keyword evidence="4" id="KW-0539">Nucleus</keyword>
<dbReference type="GO" id="GO:0004861">
    <property type="term" value="F:cyclin-dependent protein serine/threonine kinase inhibitor activity"/>
    <property type="evidence" value="ECO:0007669"/>
    <property type="project" value="InterPro"/>
</dbReference>
<evidence type="ECO:0000313" key="8">
    <source>
        <dbReference type="Proteomes" id="UP000235965"/>
    </source>
</evidence>
<dbReference type="InParanoid" id="A0A2J7PZ30"/>
<evidence type="ECO:0000256" key="3">
    <source>
        <dbReference type="ARBA" id="ARBA00023013"/>
    </source>
</evidence>
<gene>
    <name evidence="7" type="ORF">B7P43_G12726</name>
</gene>
<protein>
    <recommendedName>
        <fullName evidence="6">Cyclin-dependent kinase inhibitor domain-containing protein</fullName>
    </recommendedName>
</protein>
<keyword evidence="3" id="KW-0649">Protein kinase inhibitor</keyword>
<dbReference type="InterPro" id="IPR044898">
    <property type="entry name" value="CDI_dom_sf"/>
</dbReference>
<dbReference type="PANTHER" id="PTHR10265">
    <property type="entry name" value="CYCLIN-DEPENDENT KINASE INHIBITOR 1"/>
    <property type="match status" value="1"/>
</dbReference>
<evidence type="ECO:0000256" key="2">
    <source>
        <dbReference type="ARBA" id="ARBA00006726"/>
    </source>
</evidence>
<dbReference type="Proteomes" id="UP000235965">
    <property type="component" value="Unassembled WGS sequence"/>
</dbReference>
<evidence type="ECO:0000256" key="1">
    <source>
        <dbReference type="ARBA" id="ARBA00004123"/>
    </source>
</evidence>
<comment type="subcellular location">
    <subcellularLocation>
        <location evidence="1">Nucleus</location>
    </subcellularLocation>
</comment>
<dbReference type="OrthoDB" id="6373236at2759"/>
<evidence type="ECO:0000259" key="6">
    <source>
        <dbReference type="Pfam" id="PF02234"/>
    </source>
</evidence>
<sequence>MSARVFNPVVMSEMKRMLCAGSASGAVAFPETVDQSPALVATRRRPDGAAVARVRRVLFEPVDHEDTRQFVENELALQQERDSERWGFDFLHEKERSSGPGSKRYVWEKVTPHEKIPEPYALRGMEYLGKCAIDGDDAPAPAAATTVVASAETTKTTKQTSISGTALIALLHVDKSLSYQLALSLASSAVAMCHMLSVAGEHF</sequence>
<evidence type="ECO:0000256" key="5">
    <source>
        <dbReference type="ARBA" id="ARBA00023306"/>
    </source>
</evidence>
<dbReference type="STRING" id="105785.A0A2J7PZ30"/>
<dbReference type="InterPro" id="IPR003175">
    <property type="entry name" value="CDI_dom"/>
</dbReference>
<dbReference type="AlphaFoldDB" id="A0A2J7PZ30"/>
<comment type="similarity">
    <text evidence="2">Belongs to the CDI family.</text>
</comment>
<keyword evidence="5" id="KW-0131">Cell cycle</keyword>
<keyword evidence="8" id="KW-1185">Reference proteome</keyword>
<name>A0A2J7PZ30_9NEOP</name>
<dbReference type="GO" id="GO:0005634">
    <property type="term" value="C:nucleus"/>
    <property type="evidence" value="ECO:0007669"/>
    <property type="project" value="UniProtKB-SubCell"/>
</dbReference>
<dbReference type="Pfam" id="PF02234">
    <property type="entry name" value="CDI"/>
    <property type="match status" value="1"/>
</dbReference>
<comment type="caution">
    <text evidence="7">The sequence shown here is derived from an EMBL/GenBank/DDBJ whole genome shotgun (WGS) entry which is preliminary data.</text>
</comment>
<dbReference type="EMBL" id="NEVH01020341">
    <property type="protein sequence ID" value="PNF21593.1"/>
    <property type="molecule type" value="Genomic_DNA"/>
</dbReference>
<evidence type="ECO:0000313" key="7">
    <source>
        <dbReference type="EMBL" id="PNF21593.1"/>
    </source>
</evidence>
<organism evidence="7 8">
    <name type="scientific">Cryptotermes secundus</name>
    <dbReference type="NCBI Taxonomy" id="105785"/>
    <lineage>
        <taxon>Eukaryota</taxon>
        <taxon>Metazoa</taxon>
        <taxon>Ecdysozoa</taxon>
        <taxon>Arthropoda</taxon>
        <taxon>Hexapoda</taxon>
        <taxon>Insecta</taxon>
        <taxon>Pterygota</taxon>
        <taxon>Neoptera</taxon>
        <taxon>Polyneoptera</taxon>
        <taxon>Dictyoptera</taxon>
        <taxon>Blattodea</taxon>
        <taxon>Blattoidea</taxon>
        <taxon>Termitoidae</taxon>
        <taxon>Kalotermitidae</taxon>
        <taxon>Cryptotermitinae</taxon>
        <taxon>Cryptotermes</taxon>
    </lineage>
</organism>
<dbReference type="PANTHER" id="PTHR10265:SF45">
    <property type="entry name" value="DACAPO"/>
    <property type="match status" value="1"/>
</dbReference>
<evidence type="ECO:0000256" key="4">
    <source>
        <dbReference type="ARBA" id="ARBA00023242"/>
    </source>
</evidence>
<dbReference type="GO" id="GO:0051726">
    <property type="term" value="P:regulation of cell cycle"/>
    <property type="evidence" value="ECO:0007669"/>
    <property type="project" value="InterPro"/>
</dbReference>
<reference evidence="7 8" key="1">
    <citation type="submission" date="2017-12" db="EMBL/GenBank/DDBJ databases">
        <title>Hemimetabolous genomes reveal molecular basis of termite eusociality.</title>
        <authorList>
            <person name="Harrison M.C."/>
            <person name="Jongepier E."/>
            <person name="Robertson H.M."/>
            <person name="Arning N."/>
            <person name="Bitard-Feildel T."/>
            <person name="Chao H."/>
            <person name="Childers C.P."/>
            <person name="Dinh H."/>
            <person name="Doddapaneni H."/>
            <person name="Dugan S."/>
            <person name="Gowin J."/>
            <person name="Greiner C."/>
            <person name="Han Y."/>
            <person name="Hu H."/>
            <person name="Hughes D.S.T."/>
            <person name="Huylmans A.-K."/>
            <person name="Kemena C."/>
            <person name="Kremer L.P.M."/>
            <person name="Lee S.L."/>
            <person name="Lopez-Ezquerra A."/>
            <person name="Mallet L."/>
            <person name="Monroy-Kuhn J.M."/>
            <person name="Moser A."/>
            <person name="Murali S.C."/>
            <person name="Muzny D.M."/>
            <person name="Otani S."/>
            <person name="Piulachs M.-D."/>
            <person name="Poelchau M."/>
            <person name="Qu J."/>
            <person name="Schaub F."/>
            <person name="Wada-Katsumata A."/>
            <person name="Worley K.C."/>
            <person name="Xie Q."/>
            <person name="Ylla G."/>
            <person name="Poulsen M."/>
            <person name="Gibbs R.A."/>
            <person name="Schal C."/>
            <person name="Richards S."/>
            <person name="Belles X."/>
            <person name="Korb J."/>
            <person name="Bornberg-Bauer E."/>
        </authorList>
    </citation>
    <scope>NUCLEOTIDE SEQUENCE [LARGE SCALE GENOMIC DNA]</scope>
    <source>
        <tissue evidence="7">Whole body</tissue>
    </source>
</reference>
<accession>A0A2J7PZ30</accession>
<dbReference type="Gene3D" id="4.10.365.10">
    <property type="entry name" value="p27"/>
    <property type="match status" value="1"/>
</dbReference>
<feature type="domain" description="Cyclin-dependent kinase inhibitor" evidence="6">
    <location>
        <begin position="58"/>
        <end position="110"/>
    </location>
</feature>